<accession>A0ABV9T1M1</accession>
<gene>
    <name evidence="1" type="ORF">ACFPFU_11730</name>
</gene>
<sequence length="144" mass="16121">MTRKEHLKFRYGKLGLKWETGRQRPGLERKAGKGYQRALTDSLQNQKEKYLMNGVHLFNLSHDKDKRTSINRLEGGGVIPLGLPEPARFPRCFGTGFSPRTIGQKQKNPDPNTRFFLLVIPLGLPEIASCGRLIGTGFSPLGVC</sequence>
<organism evidence="1 2">
    <name type="scientific">Negadavirga shengliensis</name>
    <dbReference type="NCBI Taxonomy" id="1389218"/>
    <lineage>
        <taxon>Bacteria</taxon>
        <taxon>Pseudomonadati</taxon>
        <taxon>Bacteroidota</taxon>
        <taxon>Cytophagia</taxon>
        <taxon>Cytophagales</taxon>
        <taxon>Cyclobacteriaceae</taxon>
        <taxon>Negadavirga</taxon>
    </lineage>
</organism>
<dbReference type="RefSeq" id="WP_377064693.1">
    <property type="nucleotide sequence ID" value="NZ_JBHSJJ010000006.1"/>
</dbReference>
<evidence type="ECO:0000313" key="1">
    <source>
        <dbReference type="EMBL" id="MFC4872363.1"/>
    </source>
</evidence>
<reference evidence="2" key="1">
    <citation type="journal article" date="2019" name="Int. J. Syst. Evol. Microbiol.">
        <title>The Global Catalogue of Microorganisms (GCM) 10K type strain sequencing project: providing services to taxonomists for standard genome sequencing and annotation.</title>
        <authorList>
            <consortium name="The Broad Institute Genomics Platform"/>
            <consortium name="The Broad Institute Genome Sequencing Center for Infectious Disease"/>
            <person name="Wu L."/>
            <person name="Ma J."/>
        </authorList>
    </citation>
    <scope>NUCLEOTIDE SEQUENCE [LARGE SCALE GENOMIC DNA]</scope>
    <source>
        <strain evidence="2">CGMCC 4.7466</strain>
    </source>
</reference>
<evidence type="ECO:0000313" key="2">
    <source>
        <dbReference type="Proteomes" id="UP001595818"/>
    </source>
</evidence>
<dbReference type="EMBL" id="JBHSJJ010000006">
    <property type="protein sequence ID" value="MFC4872363.1"/>
    <property type="molecule type" value="Genomic_DNA"/>
</dbReference>
<protein>
    <submittedName>
        <fullName evidence="1">Uncharacterized protein</fullName>
    </submittedName>
</protein>
<name>A0ABV9T1M1_9BACT</name>
<keyword evidence="2" id="KW-1185">Reference proteome</keyword>
<proteinExistence type="predicted"/>
<dbReference type="Proteomes" id="UP001595818">
    <property type="component" value="Unassembled WGS sequence"/>
</dbReference>
<comment type="caution">
    <text evidence="1">The sequence shown here is derived from an EMBL/GenBank/DDBJ whole genome shotgun (WGS) entry which is preliminary data.</text>
</comment>